<name>A0A8T3YNQ5_9ARCH</name>
<dbReference type="GO" id="GO:0004176">
    <property type="term" value="F:ATP-dependent peptidase activity"/>
    <property type="evidence" value="ECO:0007669"/>
    <property type="project" value="UniProtKB-UniRule"/>
</dbReference>
<comment type="subunit">
    <text evidence="5">Homohexamer. Organized in a ring with a central cavity.</text>
</comment>
<dbReference type="GO" id="GO:0004252">
    <property type="term" value="F:serine-type endopeptidase activity"/>
    <property type="evidence" value="ECO:0007669"/>
    <property type="project" value="UniProtKB-UniRule"/>
</dbReference>
<keyword evidence="4 5" id="KW-0067">ATP-binding</keyword>
<evidence type="ECO:0000256" key="1">
    <source>
        <dbReference type="ARBA" id="ARBA00004141"/>
    </source>
</evidence>
<dbReference type="InterPro" id="IPR027417">
    <property type="entry name" value="P-loop_NTPase"/>
</dbReference>
<protein>
    <recommendedName>
        <fullName evidence="5">Archaeal Lon protease</fullName>
        <ecNumber evidence="5">3.4.21.-</ecNumber>
    </recommendedName>
    <alternativeName>
        <fullName evidence="5">ATP-dependent protease La homolog</fullName>
    </alternativeName>
</protein>
<dbReference type="InterPro" id="IPR002078">
    <property type="entry name" value="Sigma_54_int"/>
</dbReference>
<comment type="subcellular location">
    <subcellularLocation>
        <location evidence="5">Cell membrane</location>
        <topology evidence="5">Multi-pass membrane protein</topology>
    </subcellularLocation>
    <subcellularLocation>
        <location evidence="1">Membrane</location>
        <topology evidence="1">Multi-pass membrane protein</topology>
    </subcellularLocation>
</comment>
<dbReference type="NCBIfam" id="TIGR00764">
    <property type="entry name" value="lon_rel"/>
    <property type="match status" value="1"/>
</dbReference>
<comment type="caution">
    <text evidence="7">The sequence shown here is derived from an EMBL/GenBank/DDBJ whole genome shotgun (WGS) entry which is preliminary data.</text>
</comment>
<dbReference type="PRINTS" id="PR00830">
    <property type="entry name" value="ENDOLAPTASE"/>
</dbReference>
<dbReference type="GO" id="GO:0005524">
    <property type="term" value="F:ATP binding"/>
    <property type="evidence" value="ECO:0007669"/>
    <property type="project" value="UniProtKB-UniRule"/>
</dbReference>
<dbReference type="GO" id="GO:0030163">
    <property type="term" value="P:protein catabolic process"/>
    <property type="evidence" value="ECO:0007669"/>
    <property type="project" value="UniProtKB-UniRule"/>
</dbReference>
<dbReference type="Pfam" id="PF05362">
    <property type="entry name" value="Lon_C"/>
    <property type="match status" value="1"/>
</dbReference>
<dbReference type="PROSITE" id="PS50818">
    <property type="entry name" value="INTEIN_C_TER"/>
    <property type="match status" value="1"/>
</dbReference>
<evidence type="ECO:0000256" key="5">
    <source>
        <dbReference type="RuleBase" id="RU369001"/>
    </source>
</evidence>
<evidence type="ECO:0000313" key="7">
    <source>
        <dbReference type="EMBL" id="MBI4210648.1"/>
    </source>
</evidence>
<dbReference type="GO" id="GO:0006508">
    <property type="term" value="P:proteolysis"/>
    <property type="evidence" value="ECO:0007669"/>
    <property type="project" value="UniProtKB-KW"/>
</dbReference>
<dbReference type="SUPFAM" id="SSF52540">
    <property type="entry name" value="P-loop containing nucleoside triphosphate hydrolases"/>
    <property type="match status" value="1"/>
</dbReference>
<organism evidence="7 8">
    <name type="scientific">Candidatus Iainarchaeum sp</name>
    <dbReference type="NCBI Taxonomy" id="3101447"/>
    <lineage>
        <taxon>Archaea</taxon>
        <taxon>Candidatus Iainarchaeota</taxon>
        <taxon>Candidatus Iainarchaeia</taxon>
        <taxon>Candidatus Iainarchaeales</taxon>
        <taxon>Candidatus Iainarchaeaceae</taxon>
        <taxon>Candidatus Iainarchaeum</taxon>
    </lineage>
</organism>
<dbReference type="PROSITE" id="PS51786">
    <property type="entry name" value="LON_PROTEOLYTIC"/>
    <property type="match status" value="1"/>
</dbReference>
<keyword evidence="2 5" id="KW-0645">Protease</keyword>
<dbReference type="Gene3D" id="3.40.50.300">
    <property type="entry name" value="P-loop containing nucleotide triphosphate hydrolases"/>
    <property type="match status" value="1"/>
</dbReference>
<dbReference type="EMBL" id="JACQPB010000039">
    <property type="protein sequence ID" value="MBI4210648.1"/>
    <property type="molecule type" value="Genomic_DNA"/>
</dbReference>
<keyword evidence="5" id="KW-0378">Hydrolase</keyword>
<dbReference type="Pfam" id="PF20436">
    <property type="entry name" value="LonB_AAA-LID"/>
    <property type="match status" value="1"/>
</dbReference>
<feature type="domain" description="Lon proteolytic" evidence="6">
    <location>
        <begin position="261"/>
        <end position="441"/>
    </location>
</feature>
<dbReference type="InterPro" id="IPR020568">
    <property type="entry name" value="Ribosomal_Su5_D2-typ_SF"/>
</dbReference>
<proteinExistence type="inferred from homology"/>
<dbReference type="InterPro" id="IPR004663">
    <property type="entry name" value="Lon_arc"/>
</dbReference>
<dbReference type="SUPFAM" id="SSF54211">
    <property type="entry name" value="Ribosomal protein S5 domain 2-like"/>
    <property type="match status" value="1"/>
</dbReference>
<evidence type="ECO:0000313" key="8">
    <source>
        <dbReference type="Proteomes" id="UP000732298"/>
    </source>
</evidence>
<evidence type="ECO:0000256" key="4">
    <source>
        <dbReference type="ARBA" id="ARBA00022840"/>
    </source>
</evidence>
<accession>A0A8T3YNQ5</accession>
<dbReference type="Gene3D" id="3.30.230.10">
    <property type="match status" value="1"/>
</dbReference>
<dbReference type="InterPro" id="IPR014721">
    <property type="entry name" value="Ribsml_uS5_D2-typ_fold_subgr"/>
</dbReference>
<keyword evidence="3 5" id="KW-0547">Nucleotide-binding</keyword>
<evidence type="ECO:0000256" key="3">
    <source>
        <dbReference type="ARBA" id="ARBA00022741"/>
    </source>
</evidence>
<dbReference type="Gene3D" id="1.10.8.60">
    <property type="match status" value="1"/>
</dbReference>
<comment type="function">
    <text evidence="5">ATP-dependent serine protease that mediates the selective degradation of mutant and abnormal proteins as well as certain short-lived regulatory proteins. Degrades polypeptides processively.</text>
</comment>
<dbReference type="InterPro" id="IPR008269">
    <property type="entry name" value="Lon_proteolytic"/>
</dbReference>
<keyword evidence="5" id="KW-1003">Cell membrane</keyword>
<comment type="similarity">
    <text evidence="5">Belongs to the peptidase S16 family. Archaeal LonB subfamily.</text>
</comment>
<sequence>MDFKAKDEQVTSVHKRPFRGHVYNVTTETGNLFVEDILVHNSGGLGTPPHLRIEPGLIHKSSGGVLFLDEIATLSMKSQQELLTAMQEKKYSITGQSEMSSGAMTRTDPIPTDFVLVAAGNYEDLEKVHPALRSRIRGYGYEIYMNLDMEDTEENRNRIVQFVAQEVTNDGKIPHFDMEAVKEIIFEARRRAGRKSRLTLKLRDLGGIVRAAGDIAVEKSHKLVMRQDVLEAKMTAKTLEQQMVSKIIDEKKDYDVYLREGSAVGRVNGLAVMADGDAGLIMPIEAEIAPAQSSSEGKLIATGKLGEIAKEAVQNVSAIIKKISGKDISKQDLHIQFLQSYSGVEGDSASVSVATAVVSALEKIPVKQNLAMTGSLSVRGEVLPVGGVTAKISAAIKAGFKEVIIPVSNMQDVVLTEDAAKAIRVIPVATISDVLENAFVNTGAKSDLLKSLGRLLKFESGTKVQLPSNKVLPA</sequence>
<evidence type="ECO:0000256" key="2">
    <source>
        <dbReference type="ARBA" id="ARBA00022670"/>
    </source>
</evidence>
<reference evidence="7" key="1">
    <citation type="submission" date="2020-07" db="EMBL/GenBank/DDBJ databases">
        <title>Huge and variable diversity of episymbiotic CPR bacteria and DPANN archaea in groundwater ecosystems.</title>
        <authorList>
            <person name="He C.Y."/>
            <person name="Keren R."/>
            <person name="Whittaker M."/>
            <person name="Farag I.F."/>
            <person name="Doudna J."/>
            <person name="Cate J.H.D."/>
            <person name="Banfield J.F."/>
        </authorList>
    </citation>
    <scope>NUCLEOTIDE SEQUENCE</scope>
    <source>
        <strain evidence="7">NC_groundwater_1296_Ag_S-0.2um_52_80</strain>
    </source>
</reference>
<keyword evidence="5" id="KW-0472">Membrane</keyword>
<dbReference type="GO" id="GO:0006355">
    <property type="term" value="P:regulation of DNA-templated transcription"/>
    <property type="evidence" value="ECO:0007669"/>
    <property type="project" value="InterPro"/>
</dbReference>
<gene>
    <name evidence="7" type="primary">lonB</name>
    <name evidence="7" type="ORF">HY544_04040</name>
</gene>
<keyword evidence="5" id="KW-0720">Serine protease</keyword>
<dbReference type="InterPro" id="IPR003586">
    <property type="entry name" value="Hint_dom_C"/>
</dbReference>
<dbReference type="InterPro" id="IPR046843">
    <property type="entry name" value="LonB_AAA-LID"/>
</dbReference>
<dbReference type="Proteomes" id="UP000732298">
    <property type="component" value="Unassembled WGS sequence"/>
</dbReference>
<dbReference type="GO" id="GO:0005886">
    <property type="term" value="C:plasma membrane"/>
    <property type="evidence" value="ECO:0007669"/>
    <property type="project" value="UniProtKB-SubCell"/>
</dbReference>
<dbReference type="InterPro" id="IPR027065">
    <property type="entry name" value="Lon_Prtase"/>
</dbReference>
<dbReference type="SMART" id="SM00305">
    <property type="entry name" value="HintC"/>
    <property type="match status" value="1"/>
</dbReference>
<dbReference type="InterPro" id="IPR030934">
    <property type="entry name" value="Intein_C"/>
</dbReference>
<dbReference type="AlphaFoldDB" id="A0A8T3YNQ5"/>
<dbReference type="EC" id="3.4.21.-" evidence="5"/>
<evidence type="ECO:0000259" key="6">
    <source>
        <dbReference type="PROSITE" id="PS51786"/>
    </source>
</evidence>
<dbReference type="PANTHER" id="PTHR10046">
    <property type="entry name" value="ATP DEPENDENT LON PROTEASE FAMILY MEMBER"/>
    <property type="match status" value="1"/>
</dbReference>
<dbReference type="Pfam" id="PF00158">
    <property type="entry name" value="Sigma54_activat"/>
    <property type="match status" value="1"/>
</dbReference>